<evidence type="ECO:0000256" key="2">
    <source>
        <dbReference type="ARBA" id="ARBA00004922"/>
    </source>
</evidence>
<keyword evidence="6" id="KW-0735">Signal-anchor</keyword>
<dbReference type="GO" id="GO:0000026">
    <property type="term" value="F:alpha-1,2-mannosyltransferase activity"/>
    <property type="evidence" value="ECO:0007669"/>
    <property type="project" value="TreeGrafter"/>
</dbReference>
<name>A0A2U9R4U9_PICKU</name>
<evidence type="ECO:0000256" key="3">
    <source>
        <dbReference type="ARBA" id="ARBA00009105"/>
    </source>
</evidence>
<dbReference type="KEGG" id="pkz:C5L36_0C03170"/>
<evidence type="ECO:0000313" key="11">
    <source>
        <dbReference type="Proteomes" id="UP000249293"/>
    </source>
</evidence>
<dbReference type="AlphaFoldDB" id="A0A2U9R4U9"/>
<evidence type="ECO:0000256" key="9">
    <source>
        <dbReference type="ARBA" id="ARBA00023136"/>
    </source>
</evidence>
<organism evidence="10 11">
    <name type="scientific">Pichia kudriavzevii</name>
    <name type="common">Yeast</name>
    <name type="synonym">Issatchenkia orientalis</name>
    <dbReference type="NCBI Taxonomy" id="4909"/>
    <lineage>
        <taxon>Eukaryota</taxon>
        <taxon>Fungi</taxon>
        <taxon>Dikarya</taxon>
        <taxon>Ascomycota</taxon>
        <taxon>Saccharomycotina</taxon>
        <taxon>Pichiomycetes</taxon>
        <taxon>Pichiales</taxon>
        <taxon>Pichiaceae</taxon>
        <taxon>Pichia</taxon>
    </lineage>
</organism>
<keyword evidence="8" id="KW-0333">Golgi apparatus</keyword>
<dbReference type="Pfam" id="PF11051">
    <property type="entry name" value="Mannosyl_trans3"/>
    <property type="match status" value="1"/>
</dbReference>
<reference evidence="10 11" key="1">
    <citation type="submission" date="2018-06" db="EMBL/GenBank/DDBJ databases">
        <title>Population genomics shows no distinction between pathogenic Candida krusei and environmental Pichia kudriavzevii: One species, four names.</title>
        <authorList>
            <person name="Douglass A.P."/>
            <person name="Offei B."/>
            <person name="Braun-Galleani S."/>
            <person name="Coughlan A.Y."/>
            <person name="Martos A."/>
            <person name="Ortiz-Merino R.A."/>
            <person name="Byrne K.P."/>
            <person name="Wolfe K.H."/>
        </authorList>
    </citation>
    <scope>NUCLEOTIDE SEQUENCE [LARGE SCALE GENOMIC DNA]</scope>
    <source>
        <strain evidence="10 11">CBS573</strain>
    </source>
</reference>
<gene>
    <name evidence="10" type="ORF">C5L36_0C03170</name>
</gene>
<evidence type="ECO:0000256" key="8">
    <source>
        <dbReference type="ARBA" id="ARBA00023034"/>
    </source>
</evidence>
<keyword evidence="7" id="KW-1133">Transmembrane helix</keyword>
<protein>
    <recommendedName>
        <fullName evidence="12">Alpha-1,2-mannosyltransferase MNN2</fullName>
    </recommendedName>
</protein>
<keyword evidence="9" id="KW-0472">Membrane</keyword>
<comment type="subcellular location">
    <subcellularLocation>
        <location evidence="1">Golgi apparatus membrane</location>
        <topology evidence="1">Single-pass type II membrane protein</topology>
    </subcellularLocation>
</comment>
<evidence type="ECO:0000256" key="1">
    <source>
        <dbReference type="ARBA" id="ARBA00004323"/>
    </source>
</evidence>
<dbReference type="RefSeq" id="XP_029321854.1">
    <property type="nucleotide sequence ID" value="XM_029465994.1"/>
</dbReference>
<comment type="pathway">
    <text evidence="2">Protein modification; protein glycosylation.</text>
</comment>
<dbReference type="PANTHER" id="PTHR31646:SF1">
    <property type="entry name" value="ALPHA-1,2-MANNOSYLTRANSFERASE MNN2"/>
    <property type="match status" value="1"/>
</dbReference>
<dbReference type="InterPro" id="IPR022751">
    <property type="entry name" value="Alpha_mannosyltransferase"/>
</dbReference>
<dbReference type="Proteomes" id="UP000249293">
    <property type="component" value="Chromosome 3"/>
</dbReference>
<accession>A0A2U9R4U9</accession>
<dbReference type="InterPro" id="IPR029044">
    <property type="entry name" value="Nucleotide-diphossugar_trans"/>
</dbReference>
<dbReference type="GO" id="GO:0000139">
    <property type="term" value="C:Golgi membrane"/>
    <property type="evidence" value="ECO:0007669"/>
    <property type="project" value="UniProtKB-SubCell"/>
</dbReference>
<evidence type="ECO:0000256" key="5">
    <source>
        <dbReference type="ARBA" id="ARBA00022692"/>
    </source>
</evidence>
<keyword evidence="5" id="KW-0812">Transmembrane</keyword>
<dbReference type="GO" id="GO:0046354">
    <property type="term" value="P:mannan biosynthetic process"/>
    <property type="evidence" value="ECO:0007669"/>
    <property type="project" value="TreeGrafter"/>
</dbReference>
<comment type="similarity">
    <text evidence="3">Belongs to the MNN1/MNT family.</text>
</comment>
<keyword evidence="11" id="KW-1185">Reference proteome</keyword>
<evidence type="ECO:0008006" key="12">
    <source>
        <dbReference type="Google" id="ProtNLM"/>
    </source>
</evidence>
<proteinExistence type="inferred from homology"/>
<evidence type="ECO:0000256" key="6">
    <source>
        <dbReference type="ARBA" id="ARBA00022968"/>
    </source>
</evidence>
<sequence length="560" mass="64623">MLFTTRLGMRLKRLFCKLHINKRVKTVLVAFITCCIVIILCTVNSYHNSMDGSSTLFDISSWFLNADSLKIDTVKFGDYATIFESLAKSKPQTRPLVQYKKENPKIQRFQDDNEKFTIEYLSSLLKVSEHAKSKLKESYHKYMGLLGKRKLPIYGSFHDGEIKGKGIVMVGGGKFSWLALLNIHQLRKVGSNLPVEVYIPVKRDYDETFCSEILTDLNARCVLGYEDLPLSEVKSYFRHNRFQHKSMAILASKFEDILLLDADNVVTQAPDGLFNWDTYKEFQLVLWPDCWVRTTNPFIYELFGIKLGEPPQNALYDLHQLPGAIPNPSTESGMMLINKKTHANTMLLALYMNMYGLDYFYPLITQGGAGEGDKDTYITAAFALNQPVYQVQYGVNFVGSFDYDGAFTSGGLGQCNPMDKIERYIHDRHITTEKCPDYMFIHMNHPKYYPDEIADNFITNKGRYFLEFENINLKDDYDFELQIWEILTQLLCDGRRPNDEQPHNPASNPLDPKYLLSARGMRYIKSLKMDKICKSKILPRLQFLRGQFKVKEEKKNNKGQ</sequence>
<dbReference type="VEuPathDB" id="FungiDB:C5L36_0C03170"/>
<evidence type="ECO:0000313" key="10">
    <source>
        <dbReference type="EMBL" id="AWU76377.1"/>
    </source>
</evidence>
<dbReference type="PANTHER" id="PTHR31646">
    <property type="entry name" value="ALPHA-1,2-MANNOSYLTRANSFERASE MNN2"/>
    <property type="match status" value="1"/>
</dbReference>
<keyword evidence="4" id="KW-0808">Transferase</keyword>
<dbReference type="OrthoDB" id="430354at2759"/>
<evidence type="ECO:0000256" key="4">
    <source>
        <dbReference type="ARBA" id="ARBA00022679"/>
    </source>
</evidence>
<dbReference type="STRING" id="4909.A0A2U9R4U9"/>
<dbReference type="GeneID" id="40384172"/>
<dbReference type="EMBL" id="CP028775">
    <property type="protein sequence ID" value="AWU76377.1"/>
    <property type="molecule type" value="Genomic_DNA"/>
</dbReference>
<dbReference type="SUPFAM" id="SSF53448">
    <property type="entry name" value="Nucleotide-diphospho-sugar transferases"/>
    <property type="match status" value="1"/>
</dbReference>
<evidence type="ECO:0000256" key="7">
    <source>
        <dbReference type="ARBA" id="ARBA00022989"/>
    </source>
</evidence>